<evidence type="ECO:0000313" key="3">
    <source>
        <dbReference type="Proteomes" id="UP001168552"/>
    </source>
</evidence>
<protein>
    <submittedName>
        <fullName evidence="2">Uncharacterized protein</fullName>
    </submittedName>
</protein>
<accession>A0ABT8F0K0</accession>
<dbReference type="RefSeq" id="WP_320002481.1">
    <property type="nucleotide sequence ID" value="NZ_JAUHJS010000001.1"/>
</dbReference>
<gene>
    <name evidence="2" type="ORF">QWY31_00485</name>
</gene>
<sequence length="66" mass="7181">MTSTTSTDKKSGQGLVFGLIALIGLFLLIFKIIEDSEPGAIPLFLLLVGGIGGLRHYLLQRRHKKS</sequence>
<feature type="transmembrane region" description="Helical" evidence="1">
    <location>
        <begin position="12"/>
        <end position="33"/>
    </location>
</feature>
<dbReference type="EMBL" id="JAUHJS010000001">
    <property type="protein sequence ID" value="MDN4163952.1"/>
    <property type="molecule type" value="Genomic_DNA"/>
</dbReference>
<reference evidence="2" key="1">
    <citation type="submission" date="2023-06" db="EMBL/GenBank/DDBJ databases">
        <title>Cytophagales bacterium Strain LB-30, isolated from soil.</title>
        <authorList>
            <person name="Liu B."/>
        </authorList>
    </citation>
    <scope>NUCLEOTIDE SEQUENCE</scope>
    <source>
        <strain evidence="2">LB-30</strain>
    </source>
</reference>
<keyword evidence="1" id="KW-1133">Transmembrane helix</keyword>
<feature type="transmembrane region" description="Helical" evidence="1">
    <location>
        <begin position="39"/>
        <end position="58"/>
    </location>
</feature>
<keyword evidence="1" id="KW-0812">Transmembrane</keyword>
<keyword evidence="1" id="KW-0472">Membrane</keyword>
<keyword evidence="3" id="KW-1185">Reference proteome</keyword>
<comment type="caution">
    <text evidence="2">The sequence shown here is derived from an EMBL/GenBank/DDBJ whole genome shotgun (WGS) entry which is preliminary data.</text>
</comment>
<organism evidence="2 3">
    <name type="scientific">Shiella aurantiaca</name>
    <dbReference type="NCBI Taxonomy" id="3058365"/>
    <lineage>
        <taxon>Bacteria</taxon>
        <taxon>Pseudomonadati</taxon>
        <taxon>Bacteroidota</taxon>
        <taxon>Cytophagia</taxon>
        <taxon>Cytophagales</taxon>
        <taxon>Shiellaceae</taxon>
        <taxon>Shiella</taxon>
    </lineage>
</organism>
<dbReference type="Proteomes" id="UP001168552">
    <property type="component" value="Unassembled WGS sequence"/>
</dbReference>
<evidence type="ECO:0000256" key="1">
    <source>
        <dbReference type="SAM" id="Phobius"/>
    </source>
</evidence>
<proteinExistence type="predicted"/>
<evidence type="ECO:0000313" key="2">
    <source>
        <dbReference type="EMBL" id="MDN4163952.1"/>
    </source>
</evidence>
<name>A0ABT8F0K0_9BACT</name>